<dbReference type="InterPro" id="IPR008983">
    <property type="entry name" value="Tumour_necrosis_fac-like_dom"/>
</dbReference>
<dbReference type="SUPFAM" id="SSF49842">
    <property type="entry name" value="TNF-like"/>
    <property type="match status" value="1"/>
</dbReference>
<gene>
    <name evidence="6" type="primary">ORF99931</name>
</gene>
<dbReference type="PANTHER" id="PTHR22923:SF116">
    <property type="entry name" value="C1Q DOMAIN-CONTAINING PROTEIN"/>
    <property type="match status" value="1"/>
</dbReference>
<keyword evidence="3 4" id="KW-0732">Signal</keyword>
<dbReference type="SMART" id="SM00110">
    <property type="entry name" value="C1Q"/>
    <property type="match status" value="1"/>
</dbReference>
<dbReference type="AlphaFoldDB" id="A0A0B7A6S4"/>
<sequence length="179" mass="19549">MFSISAFGATLLMLIGQIAGQNIAFTAVIENKQTIPEGETLKYEKVLTNNGLGYNKEDGVFTAPKKGVYVFSINALSTEGEKFLINLYRNDNYIVSAYGTGVAAGFGAGSNTVVLAINKGDRIYVKAPREVFLSGSPDEIYASFTGFIILQKDEKPFESVDTSNSELEKSVKKRIPFMF</sequence>
<evidence type="ECO:0000256" key="2">
    <source>
        <dbReference type="ARBA" id="ARBA00022525"/>
    </source>
</evidence>
<evidence type="ECO:0000256" key="3">
    <source>
        <dbReference type="ARBA" id="ARBA00022729"/>
    </source>
</evidence>
<evidence type="ECO:0000313" key="6">
    <source>
        <dbReference type="EMBL" id="CEK76428.1"/>
    </source>
</evidence>
<dbReference type="EMBL" id="HACG01029563">
    <property type="protein sequence ID" value="CEK76428.1"/>
    <property type="molecule type" value="Transcribed_RNA"/>
</dbReference>
<dbReference type="PROSITE" id="PS50871">
    <property type="entry name" value="C1Q"/>
    <property type="match status" value="1"/>
</dbReference>
<accession>A0A0B7A6S4</accession>
<dbReference type="PRINTS" id="PR00007">
    <property type="entry name" value="COMPLEMNTC1Q"/>
</dbReference>
<proteinExistence type="predicted"/>
<dbReference type="Gene3D" id="2.60.120.40">
    <property type="match status" value="1"/>
</dbReference>
<evidence type="ECO:0000256" key="1">
    <source>
        <dbReference type="ARBA" id="ARBA00004613"/>
    </source>
</evidence>
<name>A0A0B7A6S4_9EUPU</name>
<dbReference type="PANTHER" id="PTHR22923">
    <property type="entry name" value="CEREBELLIN-RELATED"/>
    <property type="match status" value="1"/>
</dbReference>
<dbReference type="Pfam" id="PF00386">
    <property type="entry name" value="C1q"/>
    <property type="match status" value="1"/>
</dbReference>
<evidence type="ECO:0000256" key="4">
    <source>
        <dbReference type="SAM" id="SignalP"/>
    </source>
</evidence>
<keyword evidence="2" id="KW-0964">Secreted</keyword>
<dbReference type="InterPro" id="IPR001073">
    <property type="entry name" value="C1q_dom"/>
</dbReference>
<reference evidence="6" key="1">
    <citation type="submission" date="2014-12" db="EMBL/GenBank/DDBJ databases">
        <title>Insight into the proteome of Arion vulgaris.</title>
        <authorList>
            <person name="Aradska J."/>
            <person name="Bulat T."/>
            <person name="Smidak R."/>
            <person name="Sarate P."/>
            <person name="Gangsoo J."/>
            <person name="Sialana F."/>
            <person name="Bilban M."/>
            <person name="Lubec G."/>
        </authorList>
    </citation>
    <scope>NUCLEOTIDE SEQUENCE</scope>
    <source>
        <tissue evidence="6">Skin</tissue>
    </source>
</reference>
<protein>
    <recommendedName>
        <fullName evidence="5">C1q domain-containing protein</fullName>
    </recommendedName>
</protein>
<feature type="chain" id="PRO_5002127419" description="C1q domain-containing protein" evidence="4">
    <location>
        <begin position="21"/>
        <end position="179"/>
    </location>
</feature>
<dbReference type="InterPro" id="IPR050822">
    <property type="entry name" value="Cerebellin_Synaptic_Org"/>
</dbReference>
<organism evidence="6">
    <name type="scientific">Arion vulgaris</name>
    <dbReference type="NCBI Taxonomy" id="1028688"/>
    <lineage>
        <taxon>Eukaryota</taxon>
        <taxon>Metazoa</taxon>
        <taxon>Spiralia</taxon>
        <taxon>Lophotrochozoa</taxon>
        <taxon>Mollusca</taxon>
        <taxon>Gastropoda</taxon>
        <taxon>Heterobranchia</taxon>
        <taxon>Euthyneura</taxon>
        <taxon>Panpulmonata</taxon>
        <taxon>Eupulmonata</taxon>
        <taxon>Stylommatophora</taxon>
        <taxon>Helicina</taxon>
        <taxon>Arionoidea</taxon>
        <taxon>Arionidae</taxon>
        <taxon>Arion</taxon>
    </lineage>
</organism>
<feature type="domain" description="C1q" evidence="5">
    <location>
        <begin position="18"/>
        <end position="155"/>
    </location>
</feature>
<evidence type="ECO:0000259" key="5">
    <source>
        <dbReference type="PROSITE" id="PS50871"/>
    </source>
</evidence>
<comment type="subcellular location">
    <subcellularLocation>
        <location evidence="1">Secreted</location>
    </subcellularLocation>
</comment>
<feature type="signal peptide" evidence="4">
    <location>
        <begin position="1"/>
        <end position="20"/>
    </location>
</feature>
<dbReference type="GO" id="GO:0005576">
    <property type="term" value="C:extracellular region"/>
    <property type="evidence" value="ECO:0007669"/>
    <property type="project" value="UniProtKB-SubCell"/>
</dbReference>